<protein>
    <submittedName>
        <fullName evidence="2">Uncharacterized protein</fullName>
    </submittedName>
</protein>
<feature type="region of interest" description="Disordered" evidence="1">
    <location>
        <begin position="1"/>
        <end position="48"/>
    </location>
</feature>
<name>A0A9X2HTT4_9SPHN</name>
<feature type="compositionally biased region" description="Pro residues" evidence="1">
    <location>
        <begin position="39"/>
        <end position="48"/>
    </location>
</feature>
<comment type="caution">
    <text evidence="2">The sequence shown here is derived from an EMBL/GenBank/DDBJ whole genome shotgun (WGS) entry which is preliminary data.</text>
</comment>
<dbReference type="RefSeq" id="WP_254296041.1">
    <property type="nucleotide sequence ID" value="NZ_JAMLDX010000019.1"/>
</dbReference>
<evidence type="ECO:0000256" key="1">
    <source>
        <dbReference type="SAM" id="MobiDB-lite"/>
    </source>
</evidence>
<accession>A0A9X2HTT4</accession>
<sequence length="48" mass="4874">MNGSKGTGPSEEERRNPGDTDTNPTGGPSETPAEGADDSPPPQRPPKG</sequence>
<proteinExistence type="predicted"/>
<keyword evidence="3" id="KW-1185">Reference proteome</keyword>
<dbReference type="AlphaFoldDB" id="A0A9X2HTT4"/>
<dbReference type="Proteomes" id="UP001139451">
    <property type="component" value="Unassembled WGS sequence"/>
</dbReference>
<evidence type="ECO:0000313" key="2">
    <source>
        <dbReference type="EMBL" id="MCP3732515.1"/>
    </source>
</evidence>
<feature type="compositionally biased region" description="Polar residues" evidence="1">
    <location>
        <begin position="19"/>
        <end position="28"/>
    </location>
</feature>
<evidence type="ECO:0000313" key="3">
    <source>
        <dbReference type="Proteomes" id="UP001139451"/>
    </source>
</evidence>
<organism evidence="2 3">
    <name type="scientific">Sphingomonas tagetis</name>
    <dbReference type="NCBI Taxonomy" id="2949092"/>
    <lineage>
        <taxon>Bacteria</taxon>
        <taxon>Pseudomonadati</taxon>
        <taxon>Pseudomonadota</taxon>
        <taxon>Alphaproteobacteria</taxon>
        <taxon>Sphingomonadales</taxon>
        <taxon>Sphingomonadaceae</taxon>
        <taxon>Sphingomonas</taxon>
    </lineage>
</organism>
<gene>
    <name evidence="2" type="ORF">M9978_18995</name>
</gene>
<dbReference type="EMBL" id="JAMLDX010000019">
    <property type="protein sequence ID" value="MCP3732515.1"/>
    <property type="molecule type" value="Genomic_DNA"/>
</dbReference>
<reference evidence="2" key="1">
    <citation type="submission" date="2022-05" db="EMBL/GenBank/DDBJ databases">
        <title>Sphingomonas sp. strain MG17 Genome sequencing and assembly.</title>
        <authorList>
            <person name="Kim I."/>
        </authorList>
    </citation>
    <scope>NUCLEOTIDE SEQUENCE</scope>
    <source>
        <strain evidence="2">MG17</strain>
    </source>
</reference>